<evidence type="ECO:0000256" key="1">
    <source>
        <dbReference type="SAM" id="MobiDB-lite"/>
    </source>
</evidence>
<keyword evidence="3" id="KW-1185">Reference proteome</keyword>
<gene>
    <name evidence="2" type="ORF">CA13_29950</name>
</gene>
<comment type="caution">
    <text evidence="2">The sequence shown here is derived from an EMBL/GenBank/DDBJ whole genome shotgun (WGS) entry which is preliminary data.</text>
</comment>
<dbReference type="EMBL" id="SJPJ01000001">
    <property type="protein sequence ID" value="TWT81542.1"/>
    <property type="molecule type" value="Genomic_DNA"/>
</dbReference>
<evidence type="ECO:0000313" key="2">
    <source>
        <dbReference type="EMBL" id="TWT81542.1"/>
    </source>
</evidence>
<organism evidence="2 3">
    <name type="scientific">Novipirellula herctigrandis</name>
    <dbReference type="NCBI Taxonomy" id="2527986"/>
    <lineage>
        <taxon>Bacteria</taxon>
        <taxon>Pseudomonadati</taxon>
        <taxon>Planctomycetota</taxon>
        <taxon>Planctomycetia</taxon>
        <taxon>Pirellulales</taxon>
        <taxon>Pirellulaceae</taxon>
        <taxon>Novipirellula</taxon>
    </lineage>
</organism>
<dbReference type="Proteomes" id="UP000315010">
    <property type="component" value="Unassembled WGS sequence"/>
</dbReference>
<evidence type="ECO:0000313" key="3">
    <source>
        <dbReference type="Proteomes" id="UP000315010"/>
    </source>
</evidence>
<reference evidence="2 3" key="1">
    <citation type="submission" date="2019-02" db="EMBL/GenBank/DDBJ databases">
        <title>Deep-cultivation of Planctomycetes and their phenomic and genomic characterization uncovers novel biology.</title>
        <authorList>
            <person name="Wiegand S."/>
            <person name="Jogler M."/>
            <person name="Boedeker C."/>
            <person name="Pinto D."/>
            <person name="Vollmers J."/>
            <person name="Rivas-Marin E."/>
            <person name="Kohn T."/>
            <person name="Peeters S.H."/>
            <person name="Heuer A."/>
            <person name="Rast P."/>
            <person name="Oberbeckmann S."/>
            <person name="Bunk B."/>
            <person name="Jeske O."/>
            <person name="Meyerdierks A."/>
            <person name="Storesund J.E."/>
            <person name="Kallscheuer N."/>
            <person name="Luecker S."/>
            <person name="Lage O.M."/>
            <person name="Pohl T."/>
            <person name="Merkel B.J."/>
            <person name="Hornburger P."/>
            <person name="Mueller R.-W."/>
            <person name="Bruemmer F."/>
            <person name="Labrenz M."/>
            <person name="Spormann A.M."/>
            <person name="Op Den Camp H."/>
            <person name="Overmann J."/>
            <person name="Amann R."/>
            <person name="Jetten M.S.M."/>
            <person name="Mascher T."/>
            <person name="Medema M.H."/>
            <person name="Devos D.P."/>
            <person name="Kaster A.-K."/>
            <person name="Ovreas L."/>
            <person name="Rohde M."/>
            <person name="Galperin M.Y."/>
            <person name="Jogler C."/>
        </authorList>
    </citation>
    <scope>NUCLEOTIDE SEQUENCE [LARGE SCALE GENOMIC DNA]</scope>
    <source>
        <strain evidence="2 3">CA13</strain>
    </source>
</reference>
<accession>A0A5C5Z2D4</accession>
<dbReference type="AlphaFoldDB" id="A0A5C5Z2D4"/>
<protein>
    <submittedName>
        <fullName evidence="2">Uncharacterized protein</fullName>
    </submittedName>
</protein>
<feature type="compositionally biased region" description="Basic and acidic residues" evidence="1">
    <location>
        <begin position="1"/>
        <end position="12"/>
    </location>
</feature>
<proteinExistence type="predicted"/>
<name>A0A5C5Z2D4_9BACT</name>
<feature type="region of interest" description="Disordered" evidence="1">
    <location>
        <begin position="1"/>
        <end position="48"/>
    </location>
</feature>
<sequence length="48" mass="5447">MARPDSIVKENRGMPPKNRRGSPATSQQTHGRELMQEASQVPMQMPER</sequence>